<keyword evidence="1" id="KW-0812">Transmembrane</keyword>
<evidence type="ECO:0000256" key="1">
    <source>
        <dbReference type="SAM" id="Phobius"/>
    </source>
</evidence>
<feature type="transmembrane region" description="Helical" evidence="1">
    <location>
        <begin position="26"/>
        <end position="49"/>
    </location>
</feature>
<dbReference type="EMBL" id="JAELXT010000061">
    <property type="protein sequence ID" value="MBJ6128567.1"/>
    <property type="molecule type" value="Genomic_DNA"/>
</dbReference>
<keyword evidence="1" id="KW-1133">Transmembrane helix</keyword>
<name>A0ABS0Y8D5_9HYPH</name>
<accession>A0ABS0Y8D5</accession>
<sequence>MNSDEDDEEEEEQLVARPLTTSDDRLGVACQWGGLLIALGLLAYAGFFISQ</sequence>
<keyword evidence="3" id="KW-1185">Reference proteome</keyword>
<proteinExistence type="predicted"/>
<dbReference type="RefSeq" id="WP_199051837.1">
    <property type="nucleotide sequence ID" value="NZ_JAELXT010000061.1"/>
</dbReference>
<protein>
    <submittedName>
        <fullName evidence="2">Uncharacterized protein</fullName>
    </submittedName>
</protein>
<reference evidence="3" key="1">
    <citation type="submission" date="2020-12" db="EMBL/GenBank/DDBJ databases">
        <title>Hymenobacter sp.</title>
        <authorList>
            <person name="Kim M.K."/>
        </authorList>
    </citation>
    <scope>NUCLEOTIDE SEQUENCE [LARGE SCALE GENOMIC DNA]</scope>
    <source>
        <strain evidence="3">BT325</strain>
    </source>
</reference>
<organism evidence="2 3">
    <name type="scientific">Microvirga splendida</name>
    <dbReference type="NCBI Taxonomy" id="2795727"/>
    <lineage>
        <taxon>Bacteria</taxon>
        <taxon>Pseudomonadati</taxon>
        <taxon>Pseudomonadota</taxon>
        <taxon>Alphaproteobacteria</taxon>
        <taxon>Hyphomicrobiales</taxon>
        <taxon>Methylobacteriaceae</taxon>
        <taxon>Microvirga</taxon>
    </lineage>
</organism>
<gene>
    <name evidence="2" type="ORF">JAO75_24575</name>
</gene>
<evidence type="ECO:0000313" key="3">
    <source>
        <dbReference type="Proteomes" id="UP000620670"/>
    </source>
</evidence>
<keyword evidence="1" id="KW-0472">Membrane</keyword>
<comment type="caution">
    <text evidence="2">The sequence shown here is derived from an EMBL/GenBank/DDBJ whole genome shotgun (WGS) entry which is preliminary data.</text>
</comment>
<evidence type="ECO:0000313" key="2">
    <source>
        <dbReference type="EMBL" id="MBJ6128567.1"/>
    </source>
</evidence>
<dbReference type="Proteomes" id="UP000620670">
    <property type="component" value="Unassembled WGS sequence"/>
</dbReference>